<keyword evidence="1" id="KW-0408">Iron</keyword>
<feature type="binding site" evidence="1">
    <location>
        <position position="40"/>
    </location>
    <ligand>
        <name>[4Fe-4S] cluster</name>
        <dbReference type="ChEBI" id="CHEBI:49883"/>
    </ligand>
</feature>
<dbReference type="EMBL" id="WWCJ01000002">
    <property type="protein sequence ID" value="MYN00974.1"/>
    <property type="molecule type" value="Genomic_DNA"/>
</dbReference>
<dbReference type="UniPathway" id="UPA00232"/>
<dbReference type="NCBIfam" id="NF011991">
    <property type="entry name" value="PRK15447.1"/>
    <property type="match status" value="1"/>
</dbReference>
<reference evidence="2 3" key="1">
    <citation type="submission" date="2019-12" db="EMBL/GenBank/DDBJ databases">
        <title>Novel species isolated from a subtropical stream in China.</title>
        <authorList>
            <person name="Lu H."/>
        </authorList>
    </citation>
    <scope>NUCLEOTIDE SEQUENCE [LARGE SCALE GENOMIC DNA]</scope>
    <source>
        <strain evidence="2 3">DS3</strain>
    </source>
</reference>
<dbReference type="InterPro" id="IPR001539">
    <property type="entry name" value="Peptidase_U32"/>
</dbReference>
<evidence type="ECO:0000313" key="3">
    <source>
        <dbReference type="Proteomes" id="UP000448575"/>
    </source>
</evidence>
<comment type="cofactor">
    <cofactor evidence="1">
        <name>[4Fe-4S] cluster</name>
        <dbReference type="ChEBI" id="CHEBI:49883"/>
    </cofactor>
</comment>
<dbReference type="PANTHER" id="PTHR30217:SF11">
    <property type="entry name" value="UBIQUINONE BIOSYNTHESIS PROTEIN UBIV"/>
    <property type="match status" value="1"/>
</dbReference>
<dbReference type="GO" id="GO:0051539">
    <property type="term" value="F:4 iron, 4 sulfur cluster binding"/>
    <property type="evidence" value="ECO:0007669"/>
    <property type="project" value="UniProtKB-UniRule"/>
</dbReference>
<gene>
    <name evidence="1" type="primary">ubiV</name>
    <name evidence="2" type="ORF">GTP41_02575</name>
</gene>
<dbReference type="Pfam" id="PF01136">
    <property type="entry name" value="Peptidase_U32"/>
    <property type="match status" value="1"/>
</dbReference>
<comment type="function">
    <text evidence="1">Required for O(2)-independent ubiquinone (coenzyme Q) biosynthesis. Together with UbiU, is essential for the C6-hydroxylation reaction in the oxygen-independent ubiquinone biosynthesis pathway.</text>
</comment>
<evidence type="ECO:0000256" key="1">
    <source>
        <dbReference type="HAMAP-Rule" id="MF_02233"/>
    </source>
</evidence>
<dbReference type="RefSeq" id="WP_161024004.1">
    <property type="nucleotide sequence ID" value="NZ_WWCJ01000002.1"/>
</dbReference>
<keyword evidence="1" id="KW-0004">4Fe-4S</keyword>
<sequence length="301" mass="33313">MLKLALGPVLYYWPRLTMFEFYQQVAESPVDIVYLGEVVCSRRHELRLPDWFDIAAMLRDAGKEVVLSTQALIESGAELTTMRKLCEAREFLVEANDFGAVRNLEGAGFIAGPHLNIYSEPTLAVLARQGARRWVAPLEMDRSAIATLLATQPAGMESEVFAWGRMPLAFSARCMTARNRNLPKDDCQFSCIDYPDGLVMDTREQKAFLVLNGIQTQSALCCNLVLAMPDMADMGINVLRISPQARDTLEVVAAFDKVRRGEWQPAHAAHVLEPMAPGGSCDGFWSGQPGMERSAALEEAI</sequence>
<dbReference type="GO" id="GO:0046872">
    <property type="term" value="F:metal ion binding"/>
    <property type="evidence" value="ECO:0007669"/>
    <property type="project" value="UniProtKB-KW"/>
</dbReference>
<organism evidence="2 3">
    <name type="scientific">Pseudoduganella guangdongensis</name>
    <dbReference type="NCBI Taxonomy" id="2692179"/>
    <lineage>
        <taxon>Bacteria</taxon>
        <taxon>Pseudomonadati</taxon>
        <taxon>Pseudomonadota</taxon>
        <taxon>Betaproteobacteria</taxon>
        <taxon>Burkholderiales</taxon>
        <taxon>Oxalobacteraceae</taxon>
        <taxon>Telluria group</taxon>
        <taxon>Pseudoduganella</taxon>
    </lineage>
</organism>
<comment type="subunit">
    <text evidence="1">Forms a heterodimer with UbiU.</text>
</comment>
<keyword evidence="1" id="KW-0479">Metal-binding</keyword>
<feature type="binding site" evidence="1">
    <location>
        <position position="174"/>
    </location>
    <ligand>
        <name>[4Fe-4S] cluster</name>
        <dbReference type="ChEBI" id="CHEBI:49883"/>
    </ligand>
</feature>
<feature type="binding site" evidence="1">
    <location>
        <position position="191"/>
    </location>
    <ligand>
        <name>[4Fe-4S] cluster</name>
        <dbReference type="ChEBI" id="CHEBI:49883"/>
    </ligand>
</feature>
<dbReference type="GO" id="GO:0006744">
    <property type="term" value="P:ubiquinone biosynthetic process"/>
    <property type="evidence" value="ECO:0007669"/>
    <property type="project" value="UniProtKB-UniRule"/>
</dbReference>
<comment type="pathway">
    <text evidence="1">Cofactor biosynthesis; ubiquinone biosynthesis.</text>
</comment>
<comment type="caution">
    <text evidence="2">The sequence shown here is derived from an EMBL/GenBank/DDBJ whole genome shotgun (WGS) entry which is preliminary data.</text>
</comment>
<dbReference type="InterPro" id="IPR043693">
    <property type="entry name" value="UbiV"/>
</dbReference>
<comment type="similarity">
    <text evidence="1">Belongs to the peptidase U32 family. UbiV subfamily.</text>
</comment>
<keyword evidence="1" id="KW-0831">Ubiquinone biosynthesis</keyword>
<dbReference type="InterPro" id="IPR051454">
    <property type="entry name" value="RNA/ubiquinone_mod_enzymes"/>
</dbReference>
<dbReference type="PANTHER" id="PTHR30217">
    <property type="entry name" value="PEPTIDASE U32 FAMILY"/>
    <property type="match status" value="1"/>
</dbReference>
<dbReference type="HAMAP" id="MF_02233">
    <property type="entry name" value="UbiV"/>
    <property type="match status" value="1"/>
</dbReference>
<feature type="binding site" evidence="1">
    <location>
        <position position="187"/>
    </location>
    <ligand>
        <name>[4Fe-4S] cluster</name>
        <dbReference type="ChEBI" id="CHEBI:49883"/>
    </ligand>
</feature>
<protein>
    <recommendedName>
        <fullName evidence="1">Ubiquinone biosynthesis protein UbiV</fullName>
    </recommendedName>
</protein>
<accession>A0A6N9HBU8</accession>
<evidence type="ECO:0000313" key="2">
    <source>
        <dbReference type="EMBL" id="MYN00974.1"/>
    </source>
</evidence>
<keyword evidence="3" id="KW-1185">Reference proteome</keyword>
<keyword evidence="1" id="KW-0411">Iron-sulfur</keyword>
<proteinExistence type="inferred from homology"/>
<dbReference type="AlphaFoldDB" id="A0A6N9HBU8"/>
<dbReference type="Proteomes" id="UP000448575">
    <property type="component" value="Unassembled WGS sequence"/>
</dbReference>
<name>A0A6N9HBU8_9BURK</name>